<feature type="transmembrane region" description="Helical" evidence="1">
    <location>
        <begin position="7"/>
        <end position="27"/>
    </location>
</feature>
<keyword evidence="3" id="KW-1185">Reference proteome</keyword>
<keyword evidence="1" id="KW-0812">Transmembrane</keyword>
<reference evidence="2 3" key="1">
    <citation type="submission" date="2023-07" db="EMBL/GenBank/DDBJ databases">
        <title>Genomic Encyclopedia of Type Strains, Phase IV (KMG-IV): sequencing the most valuable type-strain genomes for metagenomic binning, comparative biology and taxonomic classification.</title>
        <authorList>
            <person name="Goeker M."/>
        </authorList>
    </citation>
    <scope>NUCLEOTIDE SEQUENCE [LARGE SCALE GENOMIC DNA]</scope>
    <source>
        <strain evidence="2 3">DSM 45903</strain>
    </source>
</reference>
<dbReference type="Pfam" id="PF10710">
    <property type="entry name" value="DUF2512"/>
    <property type="match status" value="1"/>
</dbReference>
<feature type="transmembrane region" description="Helical" evidence="1">
    <location>
        <begin position="86"/>
        <end position="104"/>
    </location>
</feature>
<dbReference type="GO" id="GO:0006508">
    <property type="term" value="P:proteolysis"/>
    <property type="evidence" value="ECO:0007669"/>
    <property type="project" value="UniProtKB-KW"/>
</dbReference>
<dbReference type="Proteomes" id="UP001185012">
    <property type="component" value="Unassembled WGS sequence"/>
</dbReference>
<comment type="caution">
    <text evidence="2">The sequence shown here is derived from an EMBL/GenBank/DDBJ whole genome shotgun (WGS) entry which is preliminary data.</text>
</comment>
<evidence type="ECO:0000256" key="1">
    <source>
        <dbReference type="SAM" id="Phobius"/>
    </source>
</evidence>
<accession>A0ABU1IMG3</accession>
<protein>
    <submittedName>
        <fullName evidence="2">Membrane protein implicated in regulation of membrane protease activity</fullName>
    </submittedName>
</protein>
<keyword evidence="2" id="KW-0378">Hydrolase</keyword>
<sequence length="119" mass="13380">MRHLFSLLIKAVLTIFLLFIILGGFFGVSFADIFLIGIVLSALGYVGDVWILPRVGNVVATIADFGFALIVIWSMGFFLFDWDVPILSSTIFSSLVIALGEWFFHKYMKNTIQEREAIP</sequence>
<name>A0ABU1IMG3_9BACL</name>
<feature type="transmembrane region" description="Helical" evidence="1">
    <location>
        <begin position="58"/>
        <end position="80"/>
    </location>
</feature>
<keyword evidence="2" id="KW-0645">Protease</keyword>
<keyword evidence="1" id="KW-0472">Membrane</keyword>
<evidence type="ECO:0000313" key="3">
    <source>
        <dbReference type="Proteomes" id="UP001185012"/>
    </source>
</evidence>
<dbReference type="RefSeq" id="WP_309863412.1">
    <property type="nucleotide sequence ID" value="NZ_JAVDQG010000002.1"/>
</dbReference>
<dbReference type="GO" id="GO:0008233">
    <property type="term" value="F:peptidase activity"/>
    <property type="evidence" value="ECO:0007669"/>
    <property type="project" value="UniProtKB-KW"/>
</dbReference>
<dbReference type="EMBL" id="JAVDQG010000002">
    <property type="protein sequence ID" value="MDR6225149.1"/>
    <property type="molecule type" value="Genomic_DNA"/>
</dbReference>
<proteinExistence type="predicted"/>
<feature type="transmembrane region" description="Helical" evidence="1">
    <location>
        <begin position="33"/>
        <end position="51"/>
    </location>
</feature>
<dbReference type="InterPro" id="IPR019649">
    <property type="entry name" value="DUF2512"/>
</dbReference>
<keyword evidence="1" id="KW-1133">Transmembrane helix</keyword>
<organism evidence="2 3">
    <name type="scientific">Desmospora profundinema</name>
    <dbReference type="NCBI Taxonomy" id="1571184"/>
    <lineage>
        <taxon>Bacteria</taxon>
        <taxon>Bacillati</taxon>
        <taxon>Bacillota</taxon>
        <taxon>Bacilli</taxon>
        <taxon>Bacillales</taxon>
        <taxon>Thermoactinomycetaceae</taxon>
        <taxon>Desmospora</taxon>
    </lineage>
</organism>
<evidence type="ECO:0000313" key="2">
    <source>
        <dbReference type="EMBL" id="MDR6225149.1"/>
    </source>
</evidence>
<gene>
    <name evidence="2" type="ORF">JOE21_001140</name>
</gene>